<organism evidence="1 2">
    <name type="scientific">Pseudomonas putida</name>
    <name type="common">Arthrobacter siderocapsulatus</name>
    <dbReference type="NCBI Taxonomy" id="303"/>
    <lineage>
        <taxon>Bacteria</taxon>
        <taxon>Pseudomonadati</taxon>
        <taxon>Pseudomonadota</taxon>
        <taxon>Gammaproteobacteria</taxon>
        <taxon>Pseudomonadales</taxon>
        <taxon>Pseudomonadaceae</taxon>
        <taxon>Pseudomonas</taxon>
    </lineage>
</organism>
<dbReference type="AlphaFoldDB" id="A0A1X0ZN11"/>
<dbReference type="EMBL" id="NBWC01000049">
    <property type="protein sequence ID" value="ORL58908.1"/>
    <property type="molecule type" value="Genomic_DNA"/>
</dbReference>
<name>A0A1X0ZN11_PSEPU</name>
<gene>
    <name evidence="1" type="ORF">B7H17_24105</name>
</gene>
<accession>A0A1X0ZN11</accession>
<dbReference type="Proteomes" id="UP000193675">
    <property type="component" value="Unassembled WGS sequence"/>
</dbReference>
<reference evidence="1 2" key="1">
    <citation type="submission" date="2017-04" db="EMBL/GenBank/DDBJ databases">
        <title>Presence of VIM-2 positive Pseudomonas species in chickens and their surrounding environment.</title>
        <authorList>
            <person name="Zhang R."/>
        </authorList>
    </citation>
    <scope>NUCLEOTIDE SEQUENCE [LARGE SCALE GENOMIC DNA]</scope>
    <source>
        <strain evidence="1 2">DZ-C18</strain>
    </source>
</reference>
<protein>
    <submittedName>
        <fullName evidence="1">Uncharacterized protein</fullName>
    </submittedName>
</protein>
<dbReference type="OrthoDB" id="6915431at2"/>
<evidence type="ECO:0000313" key="1">
    <source>
        <dbReference type="EMBL" id="ORL58908.1"/>
    </source>
</evidence>
<evidence type="ECO:0000313" key="2">
    <source>
        <dbReference type="Proteomes" id="UP000193675"/>
    </source>
</evidence>
<proteinExistence type="predicted"/>
<dbReference type="RefSeq" id="WP_084859138.1">
    <property type="nucleotide sequence ID" value="NZ_JAZGOE010000001.1"/>
</dbReference>
<comment type="caution">
    <text evidence="1">The sequence shown here is derived from an EMBL/GenBank/DDBJ whole genome shotgun (WGS) entry which is preliminary data.</text>
</comment>
<sequence>MGEFSHHRSSLLNDAYDAFTLHGELSEEQRKRVAGTIRNAAELNLIFSEANVKRCIGLNHWLHEAVAHTHSDRRGFLEAMLRKLHSQWFLTAGQIAAVNKWGKQLRKRVHTFPHLDTEAFVGVRLPSFMQSKSKAT</sequence>